<comment type="caution">
    <text evidence="2">The sequence shown here is derived from an EMBL/GenBank/DDBJ whole genome shotgun (WGS) entry which is preliminary data.</text>
</comment>
<dbReference type="GO" id="GO:0003964">
    <property type="term" value="F:RNA-directed DNA polymerase activity"/>
    <property type="evidence" value="ECO:0007669"/>
    <property type="project" value="UniProtKB-KW"/>
</dbReference>
<accession>A0A392PYI1</accession>
<keyword evidence="3" id="KW-1185">Reference proteome</keyword>
<feature type="region of interest" description="Disordered" evidence="1">
    <location>
        <begin position="48"/>
        <end position="78"/>
    </location>
</feature>
<dbReference type="EMBL" id="LXQA010102404">
    <property type="protein sequence ID" value="MCI16777.1"/>
    <property type="molecule type" value="Genomic_DNA"/>
</dbReference>
<feature type="compositionally biased region" description="Basic and acidic residues" evidence="1">
    <location>
        <begin position="49"/>
        <end position="58"/>
    </location>
</feature>
<evidence type="ECO:0000313" key="3">
    <source>
        <dbReference type="Proteomes" id="UP000265520"/>
    </source>
</evidence>
<reference evidence="2 3" key="1">
    <citation type="journal article" date="2018" name="Front. Plant Sci.">
        <title>Red Clover (Trifolium pratense) and Zigzag Clover (T. medium) - A Picture of Genomic Similarities and Differences.</title>
        <authorList>
            <person name="Dluhosova J."/>
            <person name="Istvanek J."/>
            <person name="Nedelnik J."/>
            <person name="Repkova J."/>
        </authorList>
    </citation>
    <scope>NUCLEOTIDE SEQUENCE [LARGE SCALE GENOMIC DNA]</scope>
    <source>
        <strain evidence="3">cv. 10/8</strain>
        <tissue evidence="2">Leaf</tissue>
    </source>
</reference>
<organism evidence="2 3">
    <name type="scientific">Trifolium medium</name>
    <dbReference type="NCBI Taxonomy" id="97028"/>
    <lineage>
        <taxon>Eukaryota</taxon>
        <taxon>Viridiplantae</taxon>
        <taxon>Streptophyta</taxon>
        <taxon>Embryophyta</taxon>
        <taxon>Tracheophyta</taxon>
        <taxon>Spermatophyta</taxon>
        <taxon>Magnoliopsida</taxon>
        <taxon>eudicotyledons</taxon>
        <taxon>Gunneridae</taxon>
        <taxon>Pentapetalae</taxon>
        <taxon>rosids</taxon>
        <taxon>fabids</taxon>
        <taxon>Fabales</taxon>
        <taxon>Fabaceae</taxon>
        <taxon>Papilionoideae</taxon>
        <taxon>50 kb inversion clade</taxon>
        <taxon>NPAAA clade</taxon>
        <taxon>Hologalegina</taxon>
        <taxon>IRL clade</taxon>
        <taxon>Trifolieae</taxon>
        <taxon>Trifolium</taxon>
    </lineage>
</organism>
<feature type="compositionally biased region" description="Acidic residues" evidence="1">
    <location>
        <begin position="60"/>
        <end position="72"/>
    </location>
</feature>
<feature type="non-terminal residue" evidence="2">
    <location>
        <position position="167"/>
    </location>
</feature>
<keyword evidence="2" id="KW-0808">Transferase</keyword>
<sequence>MFQTLTLKEGGIVGFGGNQKGKIIGICISDLQVSDDEASEAIIISEPTEVSKPEKADTEALSESEMDCDNEENAPPKNTFKYKSSHLEELIIGNKDSPRKTRSSFREEDSLFGLISMIEPTKVEETLSDDAWIVAMHEELNQFERNNVWSLVPKPSHKNIIGTKWVF</sequence>
<dbReference type="Proteomes" id="UP000265520">
    <property type="component" value="Unassembled WGS sequence"/>
</dbReference>
<name>A0A392PYI1_9FABA</name>
<dbReference type="AlphaFoldDB" id="A0A392PYI1"/>
<keyword evidence="2" id="KW-0695">RNA-directed DNA polymerase</keyword>
<evidence type="ECO:0000313" key="2">
    <source>
        <dbReference type="EMBL" id="MCI16777.1"/>
    </source>
</evidence>
<evidence type="ECO:0000256" key="1">
    <source>
        <dbReference type="SAM" id="MobiDB-lite"/>
    </source>
</evidence>
<keyword evidence="2" id="KW-0548">Nucleotidyltransferase</keyword>
<proteinExistence type="predicted"/>
<protein>
    <submittedName>
        <fullName evidence="2">Putative reverse transcriptase (RNA-dependent DNA polymerase)</fullName>
    </submittedName>
</protein>